<keyword evidence="11" id="KW-0408">Iron</keyword>
<dbReference type="PANTHER" id="PTHR24421">
    <property type="entry name" value="NITRATE/NITRITE SENSOR PROTEIN NARX-RELATED"/>
    <property type="match status" value="1"/>
</dbReference>
<keyword evidence="12" id="KW-0902">Two-component regulatory system</keyword>
<accession>A0ABW9QUQ8</accession>
<evidence type="ECO:0000256" key="15">
    <source>
        <dbReference type="ARBA" id="ARBA00030800"/>
    </source>
</evidence>
<dbReference type="SMART" id="SM00387">
    <property type="entry name" value="HATPase_c"/>
    <property type="match status" value="1"/>
</dbReference>
<dbReference type="Gene3D" id="3.30.565.10">
    <property type="entry name" value="Histidine kinase-like ATPase, C-terminal domain"/>
    <property type="match status" value="1"/>
</dbReference>
<dbReference type="PROSITE" id="PS50109">
    <property type="entry name" value="HIS_KIN"/>
    <property type="match status" value="1"/>
</dbReference>
<comment type="cofactor">
    <cofactor evidence="2">
        <name>[4Fe-4S] cluster</name>
        <dbReference type="ChEBI" id="CHEBI:49883"/>
    </cofactor>
</comment>
<gene>
    <name evidence="17" type="ORF">GHK86_12825</name>
</gene>
<comment type="caution">
    <text evidence="17">The sequence shown here is derived from an EMBL/GenBank/DDBJ whole genome shotgun (WGS) entry which is preliminary data.</text>
</comment>
<evidence type="ECO:0000256" key="4">
    <source>
        <dbReference type="ARBA" id="ARBA00012438"/>
    </source>
</evidence>
<dbReference type="InterPro" id="IPR003594">
    <property type="entry name" value="HATPase_dom"/>
</dbReference>
<dbReference type="EC" id="2.7.13.3" evidence="4"/>
<dbReference type="InterPro" id="IPR005467">
    <property type="entry name" value="His_kinase_dom"/>
</dbReference>
<dbReference type="EMBL" id="WJHE01000656">
    <property type="protein sequence ID" value="MST33600.1"/>
    <property type="molecule type" value="Genomic_DNA"/>
</dbReference>
<evidence type="ECO:0000256" key="7">
    <source>
        <dbReference type="ARBA" id="ARBA00022490"/>
    </source>
</evidence>
<dbReference type="SUPFAM" id="SSF55874">
    <property type="entry name" value="ATPase domain of HSP90 chaperone/DNA topoisomerase II/histidine kinase"/>
    <property type="match status" value="1"/>
</dbReference>
<evidence type="ECO:0000256" key="14">
    <source>
        <dbReference type="ARBA" id="ARBA00024827"/>
    </source>
</evidence>
<dbReference type="InterPro" id="IPR004358">
    <property type="entry name" value="Sig_transdc_His_kin-like_C"/>
</dbReference>
<evidence type="ECO:0000256" key="8">
    <source>
        <dbReference type="ARBA" id="ARBA00022679"/>
    </source>
</evidence>
<dbReference type="Proteomes" id="UP000437736">
    <property type="component" value="Unassembled WGS sequence"/>
</dbReference>
<keyword evidence="6" id="KW-0004">4Fe-4S</keyword>
<dbReference type="SUPFAM" id="SSF55781">
    <property type="entry name" value="GAF domain-like"/>
    <property type="match status" value="1"/>
</dbReference>
<sequence length="396" mass="41875">MTGPTDWVGRVDAETARELLLGTIDAVAAAPALAELAGRVADLVTRSLRVDVCFVHVLDDDERGVTLMGATPPYDAQAGKVHLALDEGVSGWVAARRQPVVIVEGKLDDPRYRYFPELGGLEFVSMASVPMVSRPTGLAGVLNVHSRTRRAFDDGDIALLTGIGQLVAGAVHAARLHRQLLVRRQEYEALVEQALAVQEQERRRIAAEVHDGVAQAVVSLSFHLAAAAEALEEEPRFAAEQVATARRLAELAVAEARAAVDGLRPPMLDDLGLPEALQSLASTSVGEGAEVTCAVAVDPDALPDHVQVAVYRMAQEAMQNVAKHAGATQVLLEVRGGGDELTLRVRDDGAGIEPPPGPGFGPASIRQRAELLGGTLTVTSHPGRGTELLVRLPLPA</sequence>
<comment type="catalytic activity">
    <reaction evidence="1">
        <text>ATP + protein L-histidine = ADP + protein N-phospho-L-histidine.</text>
        <dbReference type="EC" id="2.7.13.3"/>
    </reaction>
</comment>
<evidence type="ECO:0000256" key="12">
    <source>
        <dbReference type="ARBA" id="ARBA00023012"/>
    </source>
</evidence>
<comment type="subcellular location">
    <subcellularLocation>
        <location evidence="3">Cytoplasm</location>
    </subcellularLocation>
</comment>
<proteinExistence type="predicted"/>
<feature type="domain" description="Histidine kinase" evidence="16">
    <location>
        <begin position="310"/>
        <end position="396"/>
    </location>
</feature>
<dbReference type="CDD" id="cd16917">
    <property type="entry name" value="HATPase_UhpB-NarQ-NarX-like"/>
    <property type="match status" value="1"/>
</dbReference>
<evidence type="ECO:0000256" key="10">
    <source>
        <dbReference type="ARBA" id="ARBA00022777"/>
    </source>
</evidence>
<keyword evidence="8" id="KW-0808">Transferase</keyword>
<keyword evidence="13" id="KW-0411">Iron-sulfur</keyword>
<evidence type="ECO:0000256" key="9">
    <source>
        <dbReference type="ARBA" id="ARBA00022723"/>
    </source>
</evidence>
<dbReference type="Gene3D" id="1.20.5.1930">
    <property type="match status" value="1"/>
</dbReference>
<dbReference type="SMART" id="SM00065">
    <property type="entry name" value="GAF"/>
    <property type="match status" value="1"/>
</dbReference>
<dbReference type="InterPro" id="IPR011712">
    <property type="entry name" value="Sig_transdc_His_kin_sub3_dim/P"/>
</dbReference>
<reference evidence="17 18" key="1">
    <citation type="submission" date="2019-11" db="EMBL/GenBank/DDBJ databases">
        <title>Acidiferrimicrobium australis gen. nov., sp. nov., an acidophilic and obligately heterotrophic, member of the Actinobacteria that catalyses dissimilatory oxido- reduction of iron isolated from metal-rich acidic water in Chile.</title>
        <authorList>
            <person name="Gonzalez D."/>
            <person name="Huber K."/>
            <person name="Hedrich S."/>
            <person name="Rojas-Villalobos C."/>
            <person name="Quatrini R."/>
            <person name="Dinamarca M.A."/>
            <person name="Schwarz A."/>
            <person name="Canales C."/>
            <person name="Nancucheo I."/>
        </authorList>
    </citation>
    <scope>NUCLEOTIDE SEQUENCE [LARGE SCALE GENOMIC DNA]</scope>
    <source>
        <strain evidence="17 18">USS-CCA1</strain>
    </source>
</reference>
<protein>
    <recommendedName>
        <fullName evidence="5">Oxygen sensor histidine kinase NreB</fullName>
        <ecNumber evidence="4">2.7.13.3</ecNumber>
    </recommendedName>
    <alternativeName>
        <fullName evidence="15">Nitrogen regulation protein B</fullName>
    </alternativeName>
</protein>
<dbReference type="InterPro" id="IPR036890">
    <property type="entry name" value="HATPase_C_sf"/>
</dbReference>
<evidence type="ECO:0000256" key="11">
    <source>
        <dbReference type="ARBA" id="ARBA00023004"/>
    </source>
</evidence>
<evidence type="ECO:0000256" key="5">
    <source>
        <dbReference type="ARBA" id="ARBA00017322"/>
    </source>
</evidence>
<dbReference type="Pfam" id="PF02518">
    <property type="entry name" value="HATPase_c"/>
    <property type="match status" value="1"/>
</dbReference>
<dbReference type="PRINTS" id="PR00344">
    <property type="entry name" value="BCTRLSENSOR"/>
</dbReference>
<keyword evidence="18" id="KW-1185">Reference proteome</keyword>
<evidence type="ECO:0000256" key="3">
    <source>
        <dbReference type="ARBA" id="ARBA00004496"/>
    </source>
</evidence>
<keyword evidence="9" id="KW-0479">Metal-binding</keyword>
<comment type="function">
    <text evidence="14">Member of the two-component regulatory system NreB/NreC involved in the control of dissimilatory nitrate/nitrite reduction in response to oxygen. NreB functions as a direct oxygen sensor histidine kinase which is autophosphorylated, in the absence of oxygen, probably at the conserved histidine residue, and transfers its phosphate group probably to a conserved aspartate residue of NreC. NreB/NreC activates the expression of the nitrate (narGHJI) and nitrite (nir) reductase operons, as well as the putative nitrate transporter gene narT.</text>
</comment>
<dbReference type="Pfam" id="PF07730">
    <property type="entry name" value="HisKA_3"/>
    <property type="match status" value="1"/>
</dbReference>
<evidence type="ECO:0000313" key="18">
    <source>
        <dbReference type="Proteomes" id="UP000437736"/>
    </source>
</evidence>
<evidence type="ECO:0000256" key="1">
    <source>
        <dbReference type="ARBA" id="ARBA00000085"/>
    </source>
</evidence>
<evidence type="ECO:0000256" key="2">
    <source>
        <dbReference type="ARBA" id="ARBA00001966"/>
    </source>
</evidence>
<name>A0ABW9QUQ8_9ACTN</name>
<dbReference type="InterPro" id="IPR003018">
    <property type="entry name" value="GAF"/>
</dbReference>
<evidence type="ECO:0000313" key="17">
    <source>
        <dbReference type="EMBL" id="MST33600.1"/>
    </source>
</evidence>
<evidence type="ECO:0000256" key="6">
    <source>
        <dbReference type="ARBA" id="ARBA00022485"/>
    </source>
</evidence>
<evidence type="ECO:0000256" key="13">
    <source>
        <dbReference type="ARBA" id="ARBA00023014"/>
    </source>
</evidence>
<dbReference type="InterPro" id="IPR029016">
    <property type="entry name" value="GAF-like_dom_sf"/>
</dbReference>
<dbReference type="Gene3D" id="3.30.450.40">
    <property type="match status" value="1"/>
</dbReference>
<dbReference type="Pfam" id="PF13185">
    <property type="entry name" value="GAF_2"/>
    <property type="match status" value="1"/>
</dbReference>
<dbReference type="InterPro" id="IPR050482">
    <property type="entry name" value="Sensor_HK_TwoCompSys"/>
</dbReference>
<evidence type="ECO:0000259" key="16">
    <source>
        <dbReference type="PROSITE" id="PS50109"/>
    </source>
</evidence>
<organism evidence="17 18">
    <name type="scientific">Acidiferrimicrobium australe</name>
    <dbReference type="NCBI Taxonomy" id="2664430"/>
    <lineage>
        <taxon>Bacteria</taxon>
        <taxon>Bacillati</taxon>
        <taxon>Actinomycetota</taxon>
        <taxon>Acidimicrobiia</taxon>
        <taxon>Acidimicrobiales</taxon>
        <taxon>Acidimicrobiaceae</taxon>
        <taxon>Acidiferrimicrobium</taxon>
    </lineage>
</organism>
<keyword evidence="7" id="KW-0963">Cytoplasm</keyword>
<keyword evidence="10" id="KW-0418">Kinase</keyword>